<evidence type="ECO:0000256" key="5">
    <source>
        <dbReference type="ARBA" id="ARBA00023136"/>
    </source>
</evidence>
<reference evidence="7 8" key="1">
    <citation type="submission" date="2022-10" db="EMBL/GenBank/DDBJ databases">
        <title>Defluviimonas sp. nov., isolated from ocean surface sediments.</title>
        <authorList>
            <person name="He W."/>
            <person name="Wang L."/>
            <person name="Zhang D.-F."/>
        </authorList>
    </citation>
    <scope>NUCLEOTIDE SEQUENCE [LARGE SCALE GENOMIC DNA]</scope>
    <source>
        <strain evidence="7 8">WL0024</strain>
    </source>
</reference>
<feature type="transmembrane region" description="Helical" evidence="6">
    <location>
        <begin position="285"/>
        <end position="305"/>
    </location>
</feature>
<comment type="caution">
    <text evidence="7">The sequence shown here is derived from an EMBL/GenBank/DDBJ whole genome shotgun (WGS) entry which is preliminary data.</text>
</comment>
<feature type="transmembrane region" description="Helical" evidence="6">
    <location>
        <begin position="248"/>
        <end position="278"/>
    </location>
</feature>
<evidence type="ECO:0000256" key="1">
    <source>
        <dbReference type="ARBA" id="ARBA00004141"/>
    </source>
</evidence>
<dbReference type="PANTHER" id="PTHR21716:SF16">
    <property type="entry name" value="BLL1467 PROTEIN"/>
    <property type="match status" value="1"/>
</dbReference>
<dbReference type="Proteomes" id="UP001209535">
    <property type="component" value="Unassembled WGS sequence"/>
</dbReference>
<keyword evidence="5 6" id="KW-0472">Membrane</keyword>
<sequence>MKKADIDASKVSRPDPRDADVAAIRRYLGLIALFCAFVALFFAKEVVLPFVLGILIALTLSPVTRWFARFGVPPVLTAVALIAAVSVSVVAGGYLLSGPVSDWIDDAPRVQRELEQRLRGLTDSLRTVKEASEQVEEIAETATDPNVVKVSIDQPGIVTTAVQDMASFATTALVALVLALFLLASGDMFYVKLIESFPRLSDKKRALKIAYGVEQSISHYLLAITAINAGLGAVIGAGFWLIGMPQPVMWGVIAFLFNFLPYVGAIAGVALAAAVAIITFDSVGYALLAPGFYLVATAIEGQLVTPVVVGRRLELNAVFVFATVVFWAWMWGFAGALMAVPFLVCFKVLCDNVAALAVIGNFLGSSELRGRFDPLRYDN</sequence>
<keyword evidence="3 6" id="KW-0812">Transmembrane</keyword>
<evidence type="ECO:0000256" key="2">
    <source>
        <dbReference type="ARBA" id="ARBA00009773"/>
    </source>
</evidence>
<evidence type="ECO:0000256" key="3">
    <source>
        <dbReference type="ARBA" id="ARBA00022692"/>
    </source>
</evidence>
<evidence type="ECO:0000256" key="4">
    <source>
        <dbReference type="ARBA" id="ARBA00022989"/>
    </source>
</evidence>
<comment type="similarity">
    <text evidence="2">Belongs to the autoinducer-2 exporter (AI-2E) (TC 2.A.86) family.</text>
</comment>
<protein>
    <submittedName>
        <fullName evidence="7">AI-2E family transporter</fullName>
    </submittedName>
</protein>
<evidence type="ECO:0000313" key="8">
    <source>
        <dbReference type="Proteomes" id="UP001209535"/>
    </source>
</evidence>
<dbReference type="InterPro" id="IPR002549">
    <property type="entry name" value="AI-2E-like"/>
</dbReference>
<feature type="transmembrane region" description="Helical" evidence="6">
    <location>
        <begin position="27"/>
        <end position="43"/>
    </location>
</feature>
<name>A0ABT2X8E8_9RHOB</name>
<dbReference type="Pfam" id="PF01594">
    <property type="entry name" value="AI-2E_transport"/>
    <property type="match status" value="1"/>
</dbReference>
<evidence type="ECO:0000256" key="6">
    <source>
        <dbReference type="SAM" id="Phobius"/>
    </source>
</evidence>
<dbReference type="RefSeq" id="WP_263340044.1">
    <property type="nucleotide sequence ID" value="NZ_JAOVQO010000024.1"/>
</dbReference>
<feature type="transmembrane region" description="Helical" evidence="6">
    <location>
        <begin position="220"/>
        <end position="242"/>
    </location>
</feature>
<proteinExistence type="inferred from homology"/>
<dbReference type="PANTHER" id="PTHR21716">
    <property type="entry name" value="TRANSMEMBRANE PROTEIN"/>
    <property type="match status" value="1"/>
</dbReference>
<keyword evidence="4 6" id="KW-1133">Transmembrane helix</keyword>
<gene>
    <name evidence="7" type="ORF">OEZ60_19745</name>
</gene>
<feature type="transmembrane region" description="Helical" evidence="6">
    <location>
        <begin position="49"/>
        <end position="68"/>
    </location>
</feature>
<evidence type="ECO:0000313" key="7">
    <source>
        <dbReference type="EMBL" id="MCU9850227.1"/>
    </source>
</evidence>
<keyword evidence="8" id="KW-1185">Reference proteome</keyword>
<feature type="transmembrane region" description="Helical" evidence="6">
    <location>
        <begin position="317"/>
        <end position="344"/>
    </location>
</feature>
<feature type="transmembrane region" description="Helical" evidence="6">
    <location>
        <begin position="168"/>
        <end position="191"/>
    </location>
</feature>
<accession>A0ABT2X8E8</accession>
<organism evidence="7 8">
    <name type="scientific">Albidovulum salinarum</name>
    <dbReference type="NCBI Taxonomy" id="2984153"/>
    <lineage>
        <taxon>Bacteria</taxon>
        <taxon>Pseudomonadati</taxon>
        <taxon>Pseudomonadota</taxon>
        <taxon>Alphaproteobacteria</taxon>
        <taxon>Rhodobacterales</taxon>
        <taxon>Paracoccaceae</taxon>
        <taxon>Albidovulum</taxon>
    </lineage>
</organism>
<feature type="transmembrane region" description="Helical" evidence="6">
    <location>
        <begin position="75"/>
        <end position="96"/>
    </location>
</feature>
<dbReference type="EMBL" id="JAOVQO010000024">
    <property type="protein sequence ID" value="MCU9850227.1"/>
    <property type="molecule type" value="Genomic_DNA"/>
</dbReference>
<comment type="subcellular location">
    <subcellularLocation>
        <location evidence="1">Membrane</location>
        <topology evidence="1">Multi-pass membrane protein</topology>
    </subcellularLocation>
</comment>